<evidence type="ECO:0000256" key="4">
    <source>
        <dbReference type="SAM" id="SignalP"/>
    </source>
</evidence>
<accession>A0A1T4SNA6</accession>
<evidence type="ECO:0000256" key="1">
    <source>
        <dbReference type="ARBA" id="ARBA00008520"/>
    </source>
</evidence>
<keyword evidence="2" id="KW-0813">Transport</keyword>
<dbReference type="Pfam" id="PF01547">
    <property type="entry name" value="SBP_bac_1"/>
    <property type="match status" value="1"/>
</dbReference>
<proteinExistence type="inferred from homology"/>
<dbReference type="GO" id="GO:1901982">
    <property type="term" value="F:maltose binding"/>
    <property type="evidence" value="ECO:0007669"/>
    <property type="project" value="TreeGrafter"/>
</dbReference>
<dbReference type="InterPro" id="IPR006059">
    <property type="entry name" value="SBP"/>
</dbReference>
<dbReference type="AlphaFoldDB" id="A0A1T4SNA6"/>
<dbReference type="RefSeq" id="WP_078762997.1">
    <property type="nucleotide sequence ID" value="NZ_FUWS01000010.1"/>
</dbReference>
<dbReference type="GO" id="GO:0042956">
    <property type="term" value="P:maltodextrin transmembrane transport"/>
    <property type="evidence" value="ECO:0007669"/>
    <property type="project" value="TreeGrafter"/>
</dbReference>
<comment type="similarity">
    <text evidence="1">Belongs to the bacterial solute-binding protein 1 family.</text>
</comment>
<keyword evidence="6" id="KW-1185">Reference proteome</keyword>
<dbReference type="PROSITE" id="PS51257">
    <property type="entry name" value="PROKAR_LIPOPROTEIN"/>
    <property type="match status" value="1"/>
</dbReference>
<dbReference type="OrthoDB" id="9780991at2"/>
<protein>
    <submittedName>
        <fullName evidence="5">Carbohydrate ABC transporter substrate-binding protein, CUT1 family (TC 3.A.1.1.-)</fullName>
    </submittedName>
</protein>
<evidence type="ECO:0000256" key="2">
    <source>
        <dbReference type="ARBA" id="ARBA00022448"/>
    </source>
</evidence>
<dbReference type="SUPFAM" id="SSF53850">
    <property type="entry name" value="Periplasmic binding protein-like II"/>
    <property type="match status" value="1"/>
</dbReference>
<evidence type="ECO:0000256" key="3">
    <source>
        <dbReference type="ARBA" id="ARBA00022729"/>
    </source>
</evidence>
<dbReference type="PANTHER" id="PTHR30061:SF50">
    <property type="entry name" value="MALTOSE_MALTODEXTRIN-BINDING PERIPLASMIC PROTEIN"/>
    <property type="match status" value="1"/>
</dbReference>
<dbReference type="GO" id="GO:0055052">
    <property type="term" value="C:ATP-binding cassette (ABC) transporter complex, substrate-binding subunit-containing"/>
    <property type="evidence" value="ECO:0007669"/>
    <property type="project" value="TreeGrafter"/>
</dbReference>
<evidence type="ECO:0000313" key="5">
    <source>
        <dbReference type="EMBL" id="SKA29675.1"/>
    </source>
</evidence>
<sequence length="425" mass="45287">MGQKRILSATAASTALILALSACAGGDSSGGGERTLDVWIMEGTHPDASAFFDEVAADFEERTGATVNVEFIPWADAHDKFVTAIAGDTMPDVAEVGTTWTPEFAQAGALADITDRVGDTSAYVPGLIEAGTVEDRLYGVPWHAAVRAVLYRTDVFEEHGLEEPRDWEQLREAALTIKDAEEDMIAFPVPGGAEYSLLPFVWGAGGDIAEQGDDGTWTSGIDSPQAREGITFFTDLALKDGLSSTGAATWLETDVQDNFVDGKVAMAISGSWTPKAILEANPDLEGRVAAFPIPGPEGGHSPSFLGGSHLSVFNGSEDQDLAWEYVQLLTSDEYARRWTEETTYLPGKQEQLARYAESEDPLIRPFAVQMSQAGRGVPVTPAYGKVQGQKVLQTMVQSILSGDASVEEASATAAETIEKTLNGDG</sequence>
<dbReference type="CDD" id="cd14747">
    <property type="entry name" value="PBP2_MalE"/>
    <property type="match status" value="1"/>
</dbReference>
<organism evidence="5 6">
    <name type="scientific">Marinactinospora thermotolerans DSM 45154</name>
    <dbReference type="NCBI Taxonomy" id="1122192"/>
    <lineage>
        <taxon>Bacteria</taxon>
        <taxon>Bacillati</taxon>
        <taxon>Actinomycetota</taxon>
        <taxon>Actinomycetes</taxon>
        <taxon>Streptosporangiales</taxon>
        <taxon>Nocardiopsidaceae</taxon>
        <taxon>Marinactinospora</taxon>
    </lineage>
</organism>
<dbReference type="STRING" id="1122192.SAMN02745673_03751"/>
<dbReference type="EMBL" id="FUWS01000010">
    <property type="protein sequence ID" value="SKA29675.1"/>
    <property type="molecule type" value="Genomic_DNA"/>
</dbReference>
<dbReference type="PANTHER" id="PTHR30061">
    <property type="entry name" value="MALTOSE-BINDING PERIPLASMIC PROTEIN"/>
    <property type="match status" value="1"/>
</dbReference>
<name>A0A1T4SNA6_9ACTN</name>
<gene>
    <name evidence="5" type="ORF">SAMN02745673_03751</name>
</gene>
<dbReference type="Gene3D" id="3.40.190.10">
    <property type="entry name" value="Periplasmic binding protein-like II"/>
    <property type="match status" value="2"/>
</dbReference>
<feature type="signal peptide" evidence="4">
    <location>
        <begin position="1"/>
        <end position="24"/>
    </location>
</feature>
<dbReference type="Proteomes" id="UP000190637">
    <property type="component" value="Unassembled WGS sequence"/>
</dbReference>
<reference evidence="5 6" key="1">
    <citation type="submission" date="2017-02" db="EMBL/GenBank/DDBJ databases">
        <authorList>
            <person name="Peterson S.W."/>
        </authorList>
    </citation>
    <scope>NUCLEOTIDE SEQUENCE [LARGE SCALE GENOMIC DNA]</scope>
    <source>
        <strain evidence="5 6">DSM 45154</strain>
    </source>
</reference>
<evidence type="ECO:0000313" key="6">
    <source>
        <dbReference type="Proteomes" id="UP000190637"/>
    </source>
</evidence>
<dbReference type="GO" id="GO:0015768">
    <property type="term" value="P:maltose transport"/>
    <property type="evidence" value="ECO:0007669"/>
    <property type="project" value="TreeGrafter"/>
</dbReference>
<keyword evidence="3 4" id="KW-0732">Signal</keyword>
<feature type="chain" id="PRO_5012436740" evidence="4">
    <location>
        <begin position="25"/>
        <end position="425"/>
    </location>
</feature>